<gene>
    <name evidence="1" type="ORF">N011_10855</name>
</gene>
<accession>A0AAU8LN24</accession>
<dbReference type="InterPro" id="IPR011990">
    <property type="entry name" value="TPR-like_helical_dom_sf"/>
</dbReference>
<dbReference type="EMBL" id="CP159362">
    <property type="protein sequence ID" value="XCN69749.1"/>
    <property type="molecule type" value="Genomic_DNA"/>
</dbReference>
<dbReference type="RefSeq" id="WP_152534873.1">
    <property type="nucleotide sequence ID" value="NZ_CP159362.1"/>
</dbReference>
<organism evidence="1">
    <name type="scientific">Pseudomonas syringae CC1417</name>
    <dbReference type="NCBI Taxonomy" id="1357272"/>
    <lineage>
        <taxon>Bacteria</taxon>
        <taxon>Pseudomonadati</taxon>
        <taxon>Pseudomonadota</taxon>
        <taxon>Gammaproteobacteria</taxon>
        <taxon>Pseudomonadales</taxon>
        <taxon>Pseudomonadaceae</taxon>
        <taxon>Pseudomonas</taxon>
        <taxon>Pseudomonas syringae</taxon>
    </lineage>
</organism>
<name>A0AAU8LN24_PSESX</name>
<dbReference type="Pfam" id="PF08238">
    <property type="entry name" value="Sel1"/>
    <property type="match status" value="3"/>
</dbReference>
<dbReference type="PANTHER" id="PTHR11102">
    <property type="entry name" value="SEL-1-LIKE PROTEIN"/>
    <property type="match status" value="1"/>
</dbReference>
<reference evidence="1" key="2">
    <citation type="submission" date="2024-07" db="EMBL/GenBank/DDBJ databases">
        <title>A complete genome sequence for Pseudomonas syringae CC1417.</title>
        <authorList>
            <person name="Baltrus D.A."/>
        </authorList>
    </citation>
    <scope>NUCLEOTIDE SEQUENCE</scope>
    <source>
        <strain evidence="1">CC1417</strain>
    </source>
</reference>
<dbReference type="PANTHER" id="PTHR11102:SF147">
    <property type="entry name" value="SEL1L ADAPTOR SUBUNIT OF ERAD E3 UBIQUITIN LIGASE"/>
    <property type="match status" value="1"/>
</dbReference>
<protein>
    <submittedName>
        <fullName evidence="1">SEL1-like repeat protein</fullName>
    </submittedName>
</protein>
<dbReference type="SMART" id="SM00671">
    <property type="entry name" value="SEL1"/>
    <property type="match status" value="3"/>
</dbReference>
<evidence type="ECO:0000313" key="1">
    <source>
        <dbReference type="EMBL" id="XCN69749.1"/>
    </source>
</evidence>
<dbReference type="SUPFAM" id="SSF81901">
    <property type="entry name" value="HCP-like"/>
    <property type="match status" value="1"/>
</dbReference>
<dbReference type="GO" id="GO:0036503">
    <property type="term" value="P:ERAD pathway"/>
    <property type="evidence" value="ECO:0007669"/>
    <property type="project" value="TreeGrafter"/>
</dbReference>
<dbReference type="InterPro" id="IPR050767">
    <property type="entry name" value="Sel1_AlgK"/>
</dbReference>
<dbReference type="InterPro" id="IPR006597">
    <property type="entry name" value="Sel1-like"/>
</dbReference>
<dbReference type="Gene3D" id="1.25.40.10">
    <property type="entry name" value="Tetratricopeptide repeat domain"/>
    <property type="match status" value="1"/>
</dbReference>
<sequence>MDSSAQNDSFAGLRCIVLRNQSPISTRAISEIGDYADHGNALCKTILGLMYESGESVSQDFSKARALYQSAADIDNAAYYRLGRMAENGIGEPADYVKARQLYQRTAGSSAYVNSMSQLAGLLENGKGGPQDRDGALALYLDTVSYAGDDAWDNVQRLRRTGLTLSITQANRYNKVWARSAKNRIRLRTTRLFSQWQTLAISNPQLKPATLRLDYTPGIAASGVSLIESSGDSAFDKRAMEVIRDIRFTDEPIMPEGQKSWIVTVVIN</sequence>
<proteinExistence type="predicted"/>
<reference evidence="1" key="1">
    <citation type="journal article" date="2014" name="Genome Announc.">
        <title>Draft Genome Sequences of a Phylogenetically Diverse Suite of Pseudomonas syringae Strains from Multiple Source Populations.</title>
        <authorList>
            <person name="Baltrus D.A."/>
            <person name="Yourstone S."/>
            <person name="Lind A."/>
            <person name="Guilbaud C."/>
            <person name="Sands D.C."/>
            <person name="Jones C.D."/>
            <person name="Morris C.E."/>
            <person name="Dangl J.L."/>
        </authorList>
    </citation>
    <scope>NUCLEOTIDE SEQUENCE</scope>
    <source>
        <strain evidence="1">CC1417</strain>
    </source>
</reference>
<dbReference type="AlphaFoldDB" id="A0AAU8LN24"/>